<gene>
    <name evidence="1" type="ORF">O1611_g7525</name>
</gene>
<evidence type="ECO:0000313" key="1">
    <source>
        <dbReference type="EMBL" id="KAJ8126114.1"/>
    </source>
</evidence>
<proteinExistence type="predicted"/>
<dbReference type="EMBL" id="JAPUUL010002015">
    <property type="protein sequence ID" value="KAJ8126114.1"/>
    <property type="molecule type" value="Genomic_DNA"/>
</dbReference>
<name>A0ACC2JFI1_9PEZI</name>
<keyword evidence="2" id="KW-1185">Reference proteome</keyword>
<sequence length="529" mass="59019">MAGLGVLVRGFLVATFLVIVVKVVSAIFGKKRGPLPPGPKGLPLLGNIRDLPTGGQREWEHWLKHKDLYGPISSVTALGTTIVIVHSAELVSELFDKKSAMYSARAQFQFAKLIGWTNSLPIIQPDKMHRYQRKLARGIMGTPAAVAPYLPLQEVEVDRFLFRVLQTPELFLDHIRTEAGAIILKMVYGYTVEPHKPDPLVQLVDEALEQFALSTVPGSWFVDIIPALKYVPEWVPGTGWKKIAREWRNTLEETAGKPLLWARQQMARGDHRKSLVAEFYQDKGDDLTPYDNDALKWLTISLYGGGADTTVSTVTVFFLAMTLFPEIQVKAREEIDRVIGTGRLPSYSDMESLPYVTAIATEAARWHPVAPMGVPHAAAADDIVNGYHIPKGAIIIPAVWWFTHDPDVYPDPMKFDPTRYLGPNPQPDPSDFVFGYGRRICPGRYLAITSVWLTVARSLAVFKISIGLDKNGREIDPPVGFSPGIISRIDPFTATIKPRSPQHEALIRQVEKLHPWEKSDAEDLNQIVI</sequence>
<protein>
    <submittedName>
        <fullName evidence="1">Uncharacterized protein</fullName>
    </submittedName>
</protein>
<comment type="caution">
    <text evidence="1">The sequence shown here is derived from an EMBL/GenBank/DDBJ whole genome shotgun (WGS) entry which is preliminary data.</text>
</comment>
<evidence type="ECO:0000313" key="2">
    <source>
        <dbReference type="Proteomes" id="UP001153332"/>
    </source>
</evidence>
<reference evidence="1" key="1">
    <citation type="submission" date="2022-12" db="EMBL/GenBank/DDBJ databases">
        <title>Genome Sequence of Lasiodiplodia mahajangana.</title>
        <authorList>
            <person name="Buettner E."/>
        </authorList>
    </citation>
    <scope>NUCLEOTIDE SEQUENCE</scope>
    <source>
        <strain evidence="1">VT137</strain>
    </source>
</reference>
<organism evidence="1 2">
    <name type="scientific">Lasiodiplodia mahajangana</name>
    <dbReference type="NCBI Taxonomy" id="1108764"/>
    <lineage>
        <taxon>Eukaryota</taxon>
        <taxon>Fungi</taxon>
        <taxon>Dikarya</taxon>
        <taxon>Ascomycota</taxon>
        <taxon>Pezizomycotina</taxon>
        <taxon>Dothideomycetes</taxon>
        <taxon>Dothideomycetes incertae sedis</taxon>
        <taxon>Botryosphaeriales</taxon>
        <taxon>Botryosphaeriaceae</taxon>
        <taxon>Lasiodiplodia</taxon>
    </lineage>
</organism>
<accession>A0ACC2JFI1</accession>
<dbReference type="Proteomes" id="UP001153332">
    <property type="component" value="Unassembled WGS sequence"/>
</dbReference>